<accession>A0A1S2MYI4</accession>
<evidence type="ECO:0000259" key="10">
    <source>
        <dbReference type="Pfam" id="PF02347"/>
    </source>
</evidence>
<dbReference type="CDD" id="cd00613">
    <property type="entry name" value="GDC-P"/>
    <property type="match status" value="1"/>
</dbReference>
<dbReference type="PANTHER" id="PTHR11773">
    <property type="entry name" value="GLYCINE DEHYDROGENASE, DECARBOXYLATING"/>
    <property type="match status" value="1"/>
</dbReference>
<comment type="similarity">
    <text evidence="3 8">Belongs to the GcvP family.</text>
</comment>
<keyword evidence="5 8" id="KW-0663">Pyridoxal phosphate</keyword>
<dbReference type="GO" id="GO:0030170">
    <property type="term" value="F:pyridoxal phosphate binding"/>
    <property type="evidence" value="ECO:0007669"/>
    <property type="project" value="TreeGrafter"/>
</dbReference>
<feature type="domain" description="Glycine dehydrogenase C-terminal" evidence="11">
    <location>
        <begin position="780"/>
        <end position="901"/>
    </location>
</feature>
<evidence type="ECO:0000256" key="8">
    <source>
        <dbReference type="HAMAP-Rule" id="MF_00711"/>
    </source>
</evidence>
<dbReference type="Gene3D" id="3.40.640.10">
    <property type="entry name" value="Type I PLP-dependent aspartate aminotransferase-like (Major domain)"/>
    <property type="match status" value="2"/>
</dbReference>
<sequence length="976" mass="103196">MTFLDRHLGPRPDEIESMLADLGRDSLDALIDDAVPGSVRRADEMTLPGLEEPLDETAALARIRALAAKNTVRAQMIGQGYHETATPAVLRRNILENPAWYTSYTPYQAEISQGRLEALLNFQNAMMDLTGLDIANASMLDEATSAAEAVLLMHRANRKVRHGAAVLDSRLLPQTLEITRARLDALGLEHRTVDFGAGQSLPEEPVFGVLLTQIGSEGQLIDLAPLVAAAKDAGAMTTVACDPLALTVLASPGSLGADAAVGSSQRFGVPLFFGGPHAAFLAVRKGLERSLPGRLVGVSTDSSGRPAYRLALQTREQHIRREKATSNICTAQALLAIVAGAYAVYHGPEGLRRIAEDVHAKAAYLAAGLSAAGLEPVHADFFDTVTVRVPGRADAVLAAAERAGINLRRIDADTLGISVGEPHTWAQLDDVLAAFDAAPDGQPGAGFGREIPAPLARRDEYLTHPVFHRHRSETAMMRYLRELSDKDLALDRTMIPLGSCTMKLNAAAEMEPISWPEFAGIHPLAPAEQTTGWLELIEDLERWLSAITGYAGVSLQPNAGSQGEYAGLLAIRGYHRDRGEEGRDVVLIPASAHGTNAASAALAGLRVVAVATAEDGSILLDDLDAKIGKHREELAGIMITYPSTHGVFEEDVAEVCARVHAAGGQVYLDGANLNALVGLGAPGAFGGDVSHLNLHKTFCIPHGGGGPGVGPLAVAEQLLPYLPGDAAAAGAGHDAAASGSSRTAAGRAQAVSQALFGSAGVLPISWMYIAMMGAQGLREATRTAILNANWLARKLDPLFPVLYTGPGGLVAHECILDLRPLTEASGITAEDVCKRLMDYGFHAPTLAFPVPGTLMVEPTESEDLAELTRFVDAMSAIHAEMTAVAEGRVPAADSALRRAPHTAEALLGTDWDRPYTREQAAYPLPALRTTGKYWPPVGRIDGTAGDRNLVCECPPISAFDIEAHDDAAQPGADQED</sequence>
<dbReference type="Pfam" id="PF02347">
    <property type="entry name" value="GDC-P"/>
    <property type="match status" value="1"/>
</dbReference>
<dbReference type="InterPro" id="IPR015421">
    <property type="entry name" value="PyrdxlP-dep_Trfase_major"/>
</dbReference>
<dbReference type="InterPro" id="IPR003437">
    <property type="entry name" value="GcvP"/>
</dbReference>
<evidence type="ECO:0000256" key="4">
    <source>
        <dbReference type="ARBA" id="ARBA00011690"/>
    </source>
</evidence>
<dbReference type="EMBL" id="MODZ01000009">
    <property type="protein sequence ID" value="OIJ35386.1"/>
    <property type="molecule type" value="Genomic_DNA"/>
</dbReference>
<evidence type="ECO:0000256" key="3">
    <source>
        <dbReference type="ARBA" id="ARBA00010756"/>
    </source>
</evidence>
<dbReference type="GO" id="GO:0004375">
    <property type="term" value="F:glycine dehydrogenase (decarboxylating) activity"/>
    <property type="evidence" value="ECO:0007669"/>
    <property type="project" value="UniProtKB-EC"/>
</dbReference>
<dbReference type="InterPro" id="IPR020581">
    <property type="entry name" value="GDC_P"/>
</dbReference>
<organism evidence="12 13">
    <name type="scientific">Rothia kristinae</name>
    <dbReference type="NCBI Taxonomy" id="37923"/>
    <lineage>
        <taxon>Bacteria</taxon>
        <taxon>Bacillati</taxon>
        <taxon>Actinomycetota</taxon>
        <taxon>Actinomycetes</taxon>
        <taxon>Micrococcales</taxon>
        <taxon>Micrococcaceae</taxon>
        <taxon>Rothia</taxon>
    </lineage>
</organism>
<dbReference type="GO" id="GO:0005960">
    <property type="term" value="C:glycine cleavage complex"/>
    <property type="evidence" value="ECO:0007669"/>
    <property type="project" value="TreeGrafter"/>
</dbReference>
<comment type="subunit">
    <text evidence="4 8">The glycine cleavage system is composed of four proteins: P, T, L and H.</text>
</comment>
<dbReference type="HAMAP" id="MF_00711">
    <property type="entry name" value="GcvP"/>
    <property type="match status" value="1"/>
</dbReference>
<evidence type="ECO:0000256" key="5">
    <source>
        <dbReference type="ARBA" id="ARBA00022898"/>
    </source>
</evidence>
<comment type="function">
    <text evidence="2 8">The glycine cleavage system catalyzes the degradation of glycine. The P protein binds the alpha-amino group of glycine through its pyridoxal phosphate cofactor; CO(2) is released and the remaining methylamine moiety is then transferred to the lipoamide cofactor of the H protein.</text>
</comment>
<dbReference type="EC" id="1.4.4.2" evidence="8"/>
<dbReference type="RefSeq" id="WP_075515134.1">
    <property type="nucleotide sequence ID" value="NZ_MODZ01000009.1"/>
</dbReference>
<dbReference type="Proteomes" id="UP000179540">
    <property type="component" value="Unassembled WGS sequence"/>
</dbReference>
<evidence type="ECO:0000313" key="12">
    <source>
        <dbReference type="EMBL" id="OIJ35386.1"/>
    </source>
</evidence>
<dbReference type="Gene3D" id="3.90.1150.10">
    <property type="entry name" value="Aspartate Aminotransferase, domain 1"/>
    <property type="match status" value="2"/>
</dbReference>
<dbReference type="PANTHER" id="PTHR11773:SF1">
    <property type="entry name" value="GLYCINE DEHYDROGENASE (DECARBOXYLATING), MITOCHONDRIAL"/>
    <property type="match status" value="1"/>
</dbReference>
<comment type="caution">
    <text evidence="12">The sequence shown here is derived from an EMBL/GenBank/DDBJ whole genome shotgun (WGS) entry which is preliminary data.</text>
</comment>
<proteinExistence type="inferred from homology"/>
<dbReference type="InterPro" id="IPR049315">
    <property type="entry name" value="GDC-P_N"/>
</dbReference>
<evidence type="ECO:0000256" key="6">
    <source>
        <dbReference type="ARBA" id="ARBA00023002"/>
    </source>
</evidence>
<dbReference type="InterPro" id="IPR015424">
    <property type="entry name" value="PyrdxlP-dep_Trfase"/>
</dbReference>
<dbReference type="OrthoDB" id="9801272at2"/>
<dbReference type="AlphaFoldDB" id="A0A1S2MYI4"/>
<dbReference type="InterPro" id="IPR015422">
    <property type="entry name" value="PyrdxlP-dep_Trfase_small"/>
</dbReference>
<dbReference type="SUPFAM" id="SSF53383">
    <property type="entry name" value="PLP-dependent transferases"/>
    <property type="match status" value="2"/>
</dbReference>
<evidence type="ECO:0000256" key="9">
    <source>
        <dbReference type="PIRSR" id="PIRSR603437-50"/>
    </source>
</evidence>
<dbReference type="GO" id="GO:0019464">
    <property type="term" value="P:glycine decarboxylation via glycine cleavage system"/>
    <property type="evidence" value="ECO:0007669"/>
    <property type="project" value="UniProtKB-UniRule"/>
</dbReference>
<keyword evidence="6 8" id="KW-0560">Oxidoreductase</keyword>
<dbReference type="FunFam" id="3.40.640.10:FF:000224">
    <property type="entry name" value="Probable glycine dehydrogenase (decarboxylating) subunit 2"/>
    <property type="match status" value="1"/>
</dbReference>
<feature type="modified residue" description="N6-(pyridoxal phosphate)lysine" evidence="8 9">
    <location>
        <position position="696"/>
    </location>
</feature>
<dbReference type="GO" id="GO:0005829">
    <property type="term" value="C:cytosol"/>
    <property type="evidence" value="ECO:0007669"/>
    <property type="project" value="TreeGrafter"/>
</dbReference>
<protein>
    <recommendedName>
        <fullName evidence="8">Glycine dehydrogenase (decarboxylating)</fullName>
        <ecNumber evidence="8">1.4.4.2</ecNumber>
    </recommendedName>
    <alternativeName>
        <fullName evidence="8">Glycine cleavage system P-protein</fullName>
    </alternativeName>
    <alternativeName>
        <fullName evidence="8">Glycine decarboxylase</fullName>
    </alternativeName>
    <alternativeName>
        <fullName evidence="8">Glycine dehydrogenase (aminomethyl-transferring)</fullName>
    </alternativeName>
</protein>
<comment type="cofactor">
    <cofactor evidence="1 8 9">
        <name>pyridoxal 5'-phosphate</name>
        <dbReference type="ChEBI" id="CHEBI:597326"/>
    </cofactor>
</comment>
<dbReference type="NCBIfam" id="NF003346">
    <property type="entry name" value="PRK04366.1"/>
    <property type="match status" value="1"/>
</dbReference>
<dbReference type="Pfam" id="PF21478">
    <property type="entry name" value="GcvP2_C"/>
    <property type="match status" value="1"/>
</dbReference>
<evidence type="ECO:0000313" key="13">
    <source>
        <dbReference type="Proteomes" id="UP000179540"/>
    </source>
</evidence>
<dbReference type="InterPro" id="IPR049316">
    <property type="entry name" value="GDC-P_C"/>
</dbReference>
<comment type="catalytic activity">
    <reaction evidence="7 8">
        <text>N(6)-[(R)-lipoyl]-L-lysyl-[glycine-cleavage complex H protein] + glycine + H(+) = N(6)-[(R)-S(8)-aminomethyldihydrolipoyl]-L-lysyl-[glycine-cleavage complex H protein] + CO2</text>
        <dbReference type="Rhea" id="RHEA:24304"/>
        <dbReference type="Rhea" id="RHEA-COMP:10494"/>
        <dbReference type="Rhea" id="RHEA-COMP:10495"/>
        <dbReference type="ChEBI" id="CHEBI:15378"/>
        <dbReference type="ChEBI" id="CHEBI:16526"/>
        <dbReference type="ChEBI" id="CHEBI:57305"/>
        <dbReference type="ChEBI" id="CHEBI:83099"/>
        <dbReference type="ChEBI" id="CHEBI:83143"/>
        <dbReference type="EC" id="1.4.4.2"/>
    </reaction>
</comment>
<feature type="domain" description="Glycine cleavage system P-protein N-terminal" evidence="10">
    <location>
        <begin position="5"/>
        <end position="435"/>
    </location>
</feature>
<evidence type="ECO:0000256" key="2">
    <source>
        <dbReference type="ARBA" id="ARBA00003788"/>
    </source>
</evidence>
<evidence type="ECO:0000256" key="1">
    <source>
        <dbReference type="ARBA" id="ARBA00001933"/>
    </source>
</evidence>
<evidence type="ECO:0000256" key="7">
    <source>
        <dbReference type="ARBA" id="ARBA00049026"/>
    </source>
</evidence>
<reference evidence="12 13" key="1">
    <citation type="submission" date="2016-10" db="EMBL/GenBank/DDBJ databases">
        <title>Draft genome sequence of strain LCT isolated from the Shenzhou X spacecraft of China.</title>
        <authorList>
            <person name="Huang B."/>
        </authorList>
    </citation>
    <scope>NUCLEOTIDE SEQUENCE [LARGE SCALE GENOMIC DNA]</scope>
    <source>
        <strain evidence="12 13">LCT-H5</strain>
    </source>
</reference>
<evidence type="ECO:0000259" key="11">
    <source>
        <dbReference type="Pfam" id="PF21478"/>
    </source>
</evidence>
<dbReference type="GO" id="GO:0016594">
    <property type="term" value="F:glycine binding"/>
    <property type="evidence" value="ECO:0007669"/>
    <property type="project" value="TreeGrafter"/>
</dbReference>
<dbReference type="NCBIfam" id="TIGR00461">
    <property type="entry name" value="gcvP"/>
    <property type="match status" value="1"/>
</dbReference>
<name>A0A1S2MYI4_9MICC</name>
<gene>
    <name evidence="8" type="primary">gcvP</name>
    <name evidence="12" type="ORF">BK826_07760</name>
</gene>